<gene>
    <name evidence="1" type="ORF">H4W31_000074</name>
</gene>
<dbReference type="AlphaFoldDB" id="A0A927M0H6"/>
<evidence type="ECO:0000313" key="2">
    <source>
        <dbReference type="Proteomes" id="UP000649753"/>
    </source>
</evidence>
<sequence length="95" mass="10375">MARRRERPDSALIELIEAVCAQGMIEHLLLGGDVARRSQTVGYGDMPGMAYLPNRFLPRLRTRLGLNVVRWILLDAPAGVLAGAPTGRKAPRGAR</sequence>
<keyword evidence="2" id="KW-1185">Reference proteome</keyword>
<name>A0A927M0H6_9ACTN</name>
<proteinExistence type="predicted"/>
<reference evidence="1" key="1">
    <citation type="submission" date="2020-10" db="EMBL/GenBank/DDBJ databases">
        <title>Sequencing the genomes of 1000 actinobacteria strains.</title>
        <authorList>
            <person name="Klenk H.-P."/>
        </authorList>
    </citation>
    <scope>NUCLEOTIDE SEQUENCE</scope>
    <source>
        <strain evidence="1">DSM 46832</strain>
    </source>
</reference>
<accession>A0A927M0H6</accession>
<organism evidence="1 2">
    <name type="scientific">Plantactinospora soyae</name>
    <dbReference type="NCBI Taxonomy" id="1544732"/>
    <lineage>
        <taxon>Bacteria</taxon>
        <taxon>Bacillati</taxon>
        <taxon>Actinomycetota</taxon>
        <taxon>Actinomycetes</taxon>
        <taxon>Micromonosporales</taxon>
        <taxon>Micromonosporaceae</taxon>
        <taxon>Plantactinospora</taxon>
    </lineage>
</organism>
<dbReference type="EMBL" id="JADBEB010000001">
    <property type="protein sequence ID" value="MBE1484436.1"/>
    <property type="molecule type" value="Genomic_DNA"/>
</dbReference>
<dbReference type="GO" id="GO:0016787">
    <property type="term" value="F:hydrolase activity"/>
    <property type="evidence" value="ECO:0007669"/>
    <property type="project" value="UniProtKB-KW"/>
</dbReference>
<dbReference type="Proteomes" id="UP000649753">
    <property type="component" value="Unassembled WGS sequence"/>
</dbReference>
<dbReference type="SUPFAM" id="SSF51556">
    <property type="entry name" value="Metallo-dependent hydrolases"/>
    <property type="match status" value="1"/>
</dbReference>
<protein>
    <submittedName>
        <fullName evidence="1">Metal-dependent phosphotriesterase family hydrolase</fullName>
    </submittedName>
</protein>
<dbReference type="Gene3D" id="3.20.20.140">
    <property type="entry name" value="Metal-dependent hydrolases"/>
    <property type="match status" value="1"/>
</dbReference>
<comment type="caution">
    <text evidence="1">The sequence shown here is derived from an EMBL/GenBank/DDBJ whole genome shotgun (WGS) entry which is preliminary data.</text>
</comment>
<evidence type="ECO:0000313" key="1">
    <source>
        <dbReference type="EMBL" id="MBE1484436.1"/>
    </source>
</evidence>
<dbReference type="InterPro" id="IPR032466">
    <property type="entry name" value="Metal_Hydrolase"/>
</dbReference>
<keyword evidence="1" id="KW-0378">Hydrolase</keyword>